<dbReference type="RefSeq" id="WP_131888794.1">
    <property type="nucleotide sequence ID" value="NZ_SMKU01000002.1"/>
</dbReference>
<comment type="caution">
    <text evidence="2">The sequence shown here is derived from an EMBL/GenBank/DDBJ whole genome shotgun (WGS) entry which is preliminary data.</text>
</comment>
<sequence length="151" mass="16951">MAGRGPAPKPADRRARANKDTVGQTVLRFERAAQPELPDDVDWHDRTRDWWAMWGRSAQAETFTATDWSFLLDTALMHHAMWSKGQWTLAAEVRLRVAKYGATPEDRARLRMVFADADEKDEKRAAKAGASARERYGKLRVLPAGKASGGE</sequence>
<feature type="region of interest" description="Disordered" evidence="1">
    <location>
        <begin position="1"/>
        <end position="25"/>
    </location>
</feature>
<accession>A0A4R5CJP2</accession>
<evidence type="ECO:0000313" key="2">
    <source>
        <dbReference type="EMBL" id="TDD97632.1"/>
    </source>
</evidence>
<dbReference type="AlphaFoldDB" id="A0A4R5CJP2"/>
<dbReference type="EMBL" id="SMKU01000002">
    <property type="protein sequence ID" value="TDD97632.1"/>
    <property type="molecule type" value="Genomic_DNA"/>
</dbReference>
<proteinExistence type="predicted"/>
<evidence type="ECO:0000256" key="1">
    <source>
        <dbReference type="SAM" id="MobiDB-lite"/>
    </source>
</evidence>
<organism evidence="2 3">
    <name type="scientific">Actinomadura rubrisoli</name>
    <dbReference type="NCBI Taxonomy" id="2530368"/>
    <lineage>
        <taxon>Bacteria</taxon>
        <taxon>Bacillati</taxon>
        <taxon>Actinomycetota</taxon>
        <taxon>Actinomycetes</taxon>
        <taxon>Streptosporangiales</taxon>
        <taxon>Thermomonosporaceae</taxon>
        <taxon>Actinomadura</taxon>
    </lineage>
</organism>
<dbReference type="Proteomes" id="UP000294513">
    <property type="component" value="Unassembled WGS sequence"/>
</dbReference>
<dbReference type="InterPro" id="IPR057972">
    <property type="entry name" value="Terminase_7"/>
</dbReference>
<name>A0A4R5CJP2_9ACTN</name>
<feature type="compositionally biased region" description="Basic and acidic residues" evidence="1">
    <location>
        <begin position="10"/>
        <end position="19"/>
    </location>
</feature>
<evidence type="ECO:0000313" key="3">
    <source>
        <dbReference type="Proteomes" id="UP000294513"/>
    </source>
</evidence>
<reference evidence="2 3" key="1">
    <citation type="submission" date="2019-03" db="EMBL/GenBank/DDBJ databases">
        <title>Draft genome sequences of novel Actinobacteria.</title>
        <authorList>
            <person name="Sahin N."/>
            <person name="Ay H."/>
            <person name="Saygin H."/>
        </authorList>
    </citation>
    <scope>NUCLEOTIDE SEQUENCE [LARGE SCALE GENOMIC DNA]</scope>
    <source>
        <strain evidence="2 3">H3C3</strain>
    </source>
</reference>
<dbReference type="OrthoDB" id="3233083at2"/>
<protein>
    <recommendedName>
        <fullName evidence="4">Terminase small subunit</fullName>
    </recommendedName>
</protein>
<evidence type="ECO:0008006" key="4">
    <source>
        <dbReference type="Google" id="ProtNLM"/>
    </source>
</evidence>
<keyword evidence="3" id="KW-1185">Reference proteome</keyword>
<gene>
    <name evidence="2" type="ORF">E1298_00955</name>
</gene>
<dbReference type="Pfam" id="PF25673">
    <property type="entry name" value="Terminase_7"/>
    <property type="match status" value="1"/>
</dbReference>